<keyword evidence="3" id="KW-1185">Reference proteome</keyword>
<feature type="transmembrane region" description="Helical" evidence="1">
    <location>
        <begin position="186"/>
        <end position="208"/>
    </location>
</feature>
<feature type="transmembrane region" description="Helical" evidence="1">
    <location>
        <begin position="251"/>
        <end position="272"/>
    </location>
</feature>
<gene>
    <name evidence="2" type="ORF">BSQ50_03485</name>
</gene>
<dbReference type="PANTHER" id="PTHR41307">
    <property type="entry name" value="MEMBRANE PROTEIN-RELATED"/>
    <property type="match status" value="1"/>
</dbReference>
<dbReference type="KEGG" id="lng:BSQ50_03485"/>
<dbReference type="AlphaFoldDB" id="A0A3S6QU85"/>
<feature type="transmembrane region" description="Helical" evidence="1">
    <location>
        <begin position="220"/>
        <end position="239"/>
    </location>
</feature>
<feature type="transmembrane region" description="Helical" evidence="1">
    <location>
        <begin position="91"/>
        <end position="112"/>
    </location>
</feature>
<evidence type="ECO:0000313" key="2">
    <source>
        <dbReference type="EMBL" id="AUJ31701.1"/>
    </source>
</evidence>
<name>A0A3S6QU85_9LACO</name>
<sequence length="276" mass="31235">MKTSQLIEQNNQLRQQLTPENEKFYSDLLIYVRFKGITRDEHAIESALLNILNDVIDAQTDGIAAADYFGKNTPELANDLIKSIPFKPFELVKLLLIVIGTYFFAVFLPALASPKNPLDLGSILLAGVYLTLAICGIFKYLSRTIYSSTNFSKNKIVRFLVLWLLCVLLIAPIFLINIFVQTPLHFYLSGWIGISVIVIFTILGLILFAKQTKKQLSWPFVIFLLAIAFLGIAMRLPLIGEYLTTTQLGHYLSAGFLIIFLLLFWLMSFMAARKLK</sequence>
<protein>
    <recommendedName>
        <fullName evidence="4">DUF1129 domain-containing protein</fullName>
    </recommendedName>
</protein>
<dbReference type="SUPFAM" id="SSF158560">
    <property type="entry name" value="BH3980-like"/>
    <property type="match status" value="1"/>
</dbReference>
<feature type="transmembrane region" description="Helical" evidence="1">
    <location>
        <begin position="118"/>
        <end position="138"/>
    </location>
</feature>
<reference evidence="2 3" key="1">
    <citation type="submission" date="2016-11" db="EMBL/GenBank/DDBJ databases">
        <title>Interaction between Lactobacillus species and yeast in water kefir.</title>
        <authorList>
            <person name="Behr J."/>
            <person name="Xu D."/>
            <person name="Vogel R.F."/>
        </authorList>
    </citation>
    <scope>NUCLEOTIDE SEQUENCE [LARGE SCALE GENOMIC DNA]</scope>
    <source>
        <strain evidence="2 3">TMW 1.1827</strain>
    </source>
</reference>
<keyword evidence="1" id="KW-0812">Transmembrane</keyword>
<feature type="transmembrane region" description="Helical" evidence="1">
    <location>
        <begin position="159"/>
        <end position="180"/>
    </location>
</feature>
<keyword evidence="1" id="KW-0472">Membrane</keyword>
<organism evidence="2 3">
    <name type="scientific">Liquorilactobacillus nagelii</name>
    <dbReference type="NCBI Taxonomy" id="82688"/>
    <lineage>
        <taxon>Bacteria</taxon>
        <taxon>Bacillati</taxon>
        <taxon>Bacillota</taxon>
        <taxon>Bacilli</taxon>
        <taxon>Lactobacillales</taxon>
        <taxon>Lactobacillaceae</taxon>
        <taxon>Liquorilactobacillus</taxon>
    </lineage>
</organism>
<proteinExistence type="predicted"/>
<evidence type="ECO:0000256" key="1">
    <source>
        <dbReference type="SAM" id="Phobius"/>
    </source>
</evidence>
<dbReference type="RefSeq" id="WP_148126393.1">
    <property type="nucleotide sequence ID" value="NZ_CP018180.1"/>
</dbReference>
<accession>A0A3S6QU85</accession>
<evidence type="ECO:0000313" key="3">
    <source>
        <dbReference type="Proteomes" id="UP000324497"/>
    </source>
</evidence>
<keyword evidence="1" id="KW-1133">Transmembrane helix</keyword>
<dbReference type="PANTHER" id="PTHR41307:SF1">
    <property type="entry name" value="MEMBRANE PROTEIN"/>
    <property type="match status" value="1"/>
</dbReference>
<dbReference type="Proteomes" id="UP000324497">
    <property type="component" value="Chromosome"/>
</dbReference>
<evidence type="ECO:0008006" key="4">
    <source>
        <dbReference type="Google" id="ProtNLM"/>
    </source>
</evidence>
<dbReference type="EMBL" id="CP018180">
    <property type="protein sequence ID" value="AUJ31701.1"/>
    <property type="molecule type" value="Genomic_DNA"/>
</dbReference>